<dbReference type="InterPro" id="IPR001480">
    <property type="entry name" value="Bulb-type_lectin_dom"/>
</dbReference>
<keyword evidence="6" id="KW-1185">Reference proteome</keyword>
<gene>
    <name evidence="5" type="ORF">SLEP1_g39823</name>
</gene>
<keyword evidence="1" id="KW-0732">Signal</keyword>
<protein>
    <recommendedName>
        <fullName evidence="4">Bulb-type lectin domain-containing protein</fullName>
    </recommendedName>
</protein>
<keyword evidence="3" id="KW-0325">Glycoprotein</keyword>
<evidence type="ECO:0000259" key="4">
    <source>
        <dbReference type="PROSITE" id="PS50927"/>
    </source>
</evidence>
<organism evidence="5 6">
    <name type="scientific">Rubroshorea leprosula</name>
    <dbReference type="NCBI Taxonomy" id="152421"/>
    <lineage>
        <taxon>Eukaryota</taxon>
        <taxon>Viridiplantae</taxon>
        <taxon>Streptophyta</taxon>
        <taxon>Embryophyta</taxon>
        <taxon>Tracheophyta</taxon>
        <taxon>Spermatophyta</taxon>
        <taxon>Magnoliopsida</taxon>
        <taxon>eudicotyledons</taxon>
        <taxon>Gunneridae</taxon>
        <taxon>Pentapetalae</taxon>
        <taxon>rosids</taxon>
        <taxon>malvids</taxon>
        <taxon>Malvales</taxon>
        <taxon>Dipterocarpaceae</taxon>
        <taxon>Rubroshorea</taxon>
    </lineage>
</organism>
<dbReference type="Gene3D" id="2.90.10.30">
    <property type="match status" value="1"/>
</dbReference>
<dbReference type="SMART" id="SM00108">
    <property type="entry name" value="B_lectin"/>
    <property type="match status" value="1"/>
</dbReference>
<name>A0AAV5L1P5_9ROSI</name>
<dbReference type="InterPro" id="IPR051343">
    <property type="entry name" value="G-type_lectin_kinases/EP1-like"/>
</dbReference>
<proteinExistence type="predicted"/>
<evidence type="ECO:0000313" key="5">
    <source>
        <dbReference type="EMBL" id="GKV31084.1"/>
    </source>
</evidence>
<dbReference type="PANTHER" id="PTHR47976">
    <property type="entry name" value="G-TYPE LECTIN S-RECEPTOR-LIKE SERINE/THREONINE-PROTEIN KINASE SD2-5"/>
    <property type="match status" value="1"/>
</dbReference>
<dbReference type="AlphaFoldDB" id="A0AAV5L1P5"/>
<dbReference type="Pfam" id="PF01453">
    <property type="entry name" value="B_lectin"/>
    <property type="match status" value="1"/>
</dbReference>
<dbReference type="Proteomes" id="UP001054252">
    <property type="component" value="Unassembled WGS sequence"/>
</dbReference>
<dbReference type="CDD" id="cd00028">
    <property type="entry name" value="B_lectin"/>
    <property type="match status" value="1"/>
</dbReference>
<dbReference type="PANTHER" id="PTHR47976:SF30">
    <property type="entry name" value="RECEPTOR-LIKE SERINE_THREONINE-PROTEIN KINASE"/>
    <property type="match status" value="1"/>
</dbReference>
<keyword evidence="2" id="KW-1015">Disulfide bond</keyword>
<dbReference type="FunFam" id="2.90.10.30:FF:000003">
    <property type="entry name" value="Os04g0303100 protein"/>
    <property type="match status" value="1"/>
</dbReference>
<dbReference type="InterPro" id="IPR036426">
    <property type="entry name" value="Bulb-type_lectin_dom_sf"/>
</dbReference>
<evidence type="ECO:0000313" key="6">
    <source>
        <dbReference type="Proteomes" id="UP001054252"/>
    </source>
</evidence>
<dbReference type="EMBL" id="BPVZ01000089">
    <property type="protein sequence ID" value="GKV31084.1"/>
    <property type="molecule type" value="Genomic_DNA"/>
</dbReference>
<feature type="domain" description="Bulb-type lectin" evidence="4">
    <location>
        <begin position="1"/>
        <end position="75"/>
    </location>
</feature>
<accession>A0AAV5L1P5</accession>
<evidence type="ECO:0000256" key="2">
    <source>
        <dbReference type="ARBA" id="ARBA00023157"/>
    </source>
</evidence>
<sequence length="374" mass="41844">MNSQIVWSANRNNPVERGAQLQLSQQGDLTLQNVDGTLIWSTNTTSKSLSGLKLTDQGNLMLFDGNNEMVWQSFDHPTDSLVLGQRLVSGQKLVASMSDTNGSEGLYSFSIDNNGYFVASADLDVTIVYYKSNKSQLSSQTGQFYAELTNTSFGIGLSPKSGVRFIQLGSDGHFWPYNGVVDWQTNDLFENQVHECDYPLACGNYGICSTQGCSCPTYFRQIESFHSGYFHSQRYTCSPYIPISCEFTYQQSLIELKNVDYVPGVNYHITDTEGCKQACLENCSCKYVVFQHNSNFSSSGSSSVKPFFSYTNIISDSSWKSEELILEPIFVNGNFVCGFHCKSKENNTCLFAISIFHFSSSDYPNLKMVNLFPY</sequence>
<dbReference type="SUPFAM" id="SSF51110">
    <property type="entry name" value="alpha-D-mannose-specific plant lectins"/>
    <property type="match status" value="1"/>
</dbReference>
<evidence type="ECO:0000256" key="1">
    <source>
        <dbReference type="ARBA" id="ARBA00022729"/>
    </source>
</evidence>
<evidence type="ECO:0000256" key="3">
    <source>
        <dbReference type="ARBA" id="ARBA00023180"/>
    </source>
</evidence>
<reference evidence="5 6" key="1">
    <citation type="journal article" date="2021" name="Commun. Biol.">
        <title>The genome of Shorea leprosula (Dipterocarpaceae) highlights the ecological relevance of drought in aseasonal tropical rainforests.</title>
        <authorList>
            <person name="Ng K.K.S."/>
            <person name="Kobayashi M.J."/>
            <person name="Fawcett J.A."/>
            <person name="Hatakeyama M."/>
            <person name="Paape T."/>
            <person name="Ng C.H."/>
            <person name="Ang C.C."/>
            <person name="Tnah L.H."/>
            <person name="Lee C.T."/>
            <person name="Nishiyama T."/>
            <person name="Sese J."/>
            <person name="O'Brien M.J."/>
            <person name="Copetti D."/>
            <person name="Mohd Noor M.I."/>
            <person name="Ong R.C."/>
            <person name="Putra M."/>
            <person name="Sireger I.Z."/>
            <person name="Indrioko S."/>
            <person name="Kosugi Y."/>
            <person name="Izuno A."/>
            <person name="Isagi Y."/>
            <person name="Lee S.L."/>
            <person name="Shimizu K.K."/>
        </authorList>
    </citation>
    <scope>NUCLEOTIDE SEQUENCE [LARGE SCALE GENOMIC DNA]</scope>
    <source>
        <strain evidence="5">214</strain>
    </source>
</reference>
<dbReference type="PROSITE" id="PS50927">
    <property type="entry name" value="BULB_LECTIN"/>
    <property type="match status" value="1"/>
</dbReference>
<comment type="caution">
    <text evidence="5">The sequence shown here is derived from an EMBL/GenBank/DDBJ whole genome shotgun (WGS) entry which is preliminary data.</text>
</comment>